<keyword evidence="4" id="KW-0012">Acyltransferase</keyword>
<dbReference type="PANTHER" id="PTHR43420:SF44">
    <property type="entry name" value="ACETYLTRANSFERASE YPEA"/>
    <property type="match status" value="1"/>
</dbReference>
<evidence type="ECO:0000256" key="1">
    <source>
        <dbReference type="ARBA" id="ARBA00005395"/>
    </source>
</evidence>
<keyword evidence="7" id="KW-0689">Ribosomal protein</keyword>
<dbReference type="SUPFAM" id="SSF55729">
    <property type="entry name" value="Acyl-CoA N-acyltransferases (Nat)"/>
    <property type="match status" value="1"/>
</dbReference>
<protein>
    <recommendedName>
        <fullName evidence="5">[Ribosomal protein bS18]-alanine N-acetyltransferase</fullName>
        <ecNumber evidence="5">2.3.1.266</ecNumber>
    </recommendedName>
</protein>
<dbReference type="CDD" id="cd04301">
    <property type="entry name" value="NAT_SF"/>
    <property type="match status" value="1"/>
</dbReference>
<keyword evidence="2 5" id="KW-0963">Cytoplasm</keyword>
<organism evidence="7 8">
    <name type="scientific">Melghiribacillus thermohalophilus</name>
    <dbReference type="NCBI Taxonomy" id="1324956"/>
    <lineage>
        <taxon>Bacteria</taxon>
        <taxon>Bacillati</taxon>
        <taxon>Bacillota</taxon>
        <taxon>Bacilli</taxon>
        <taxon>Bacillales</taxon>
        <taxon>Bacillaceae</taxon>
        <taxon>Melghiribacillus</taxon>
    </lineage>
</organism>
<gene>
    <name evidence="7" type="ORF">EDD68_12059</name>
</gene>
<dbReference type="GO" id="GO:0008999">
    <property type="term" value="F:protein-N-terminal-alanine acetyltransferase activity"/>
    <property type="evidence" value="ECO:0007669"/>
    <property type="project" value="UniProtKB-EC"/>
</dbReference>
<comment type="subcellular location">
    <subcellularLocation>
        <location evidence="5">Cytoplasm</location>
    </subcellularLocation>
</comment>
<keyword evidence="7" id="KW-0687">Ribonucleoprotein</keyword>
<dbReference type="Gene3D" id="3.40.630.30">
    <property type="match status" value="1"/>
</dbReference>
<dbReference type="EMBL" id="SMAN01000020">
    <property type="protein sequence ID" value="TCT18951.1"/>
    <property type="molecule type" value="Genomic_DNA"/>
</dbReference>
<keyword evidence="8" id="KW-1185">Reference proteome</keyword>
<comment type="similarity">
    <text evidence="1 5">Belongs to the acetyltransferase family. RimI subfamily.</text>
</comment>
<proteinExistence type="inferred from homology"/>
<accession>A0A4R3MUG1</accession>
<dbReference type="PROSITE" id="PS51186">
    <property type="entry name" value="GNAT"/>
    <property type="match status" value="1"/>
</dbReference>
<name>A0A4R3MUG1_9BACI</name>
<dbReference type="InterPro" id="IPR000182">
    <property type="entry name" value="GNAT_dom"/>
</dbReference>
<evidence type="ECO:0000256" key="2">
    <source>
        <dbReference type="ARBA" id="ARBA00022490"/>
    </source>
</evidence>
<dbReference type="Proteomes" id="UP000294650">
    <property type="component" value="Unassembled WGS sequence"/>
</dbReference>
<dbReference type="InterPro" id="IPR016181">
    <property type="entry name" value="Acyl_CoA_acyltransferase"/>
</dbReference>
<dbReference type="GO" id="GO:0005737">
    <property type="term" value="C:cytoplasm"/>
    <property type="evidence" value="ECO:0007669"/>
    <property type="project" value="UniProtKB-SubCell"/>
</dbReference>
<comment type="catalytic activity">
    <reaction evidence="5">
        <text>N-terminal L-alanyl-[ribosomal protein bS18] + acetyl-CoA = N-terminal N(alpha)-acetyl-L-alanyl-[ribosomal protein bS18] + CoA + H(+)</text>
        <dbReference type="Rhea" id="RHEA:43756"/>
        <dbReference type="Rhea" id="RHEA-COMP:10676"/>
        <dbReference type="Rhea" id="RHEA-COMP:10677"/>
        <dbReference type="ChEBI" id="CHEBI:15378"/>
        <dbReference type="ChEBI" id="CHEBI:57287"/>
        <dbReference type="ChEBI" id="CHEBI:57288"/>
        <dbReference type="ChEBI" id="CHEBI:64718"/>
        <dbReference type="ChEBI" id="CHEBI:83683"/>
        <dbReference type="EC" id="2.3.1.266"/>
    </reaction>
</comment>
<evidence type="ECO:0000256" key="3">
    <source>
        <dbReference type="ARBA" id="ARBA00022679"/>
    </source>
</evidence>
<feature type="domain" description="N-acetyltransferase" evidence="6">
    <location>
        <begin position="4"/>
        <end position="148"/>
    </location>
</feature>
<dbReference type="NCBIfam" id="TIGR01575">
    <property type="entry name" value="rimI"/>
    <property type="match status" value="1"/>
</dbReference>
<keyword evidence="3 7" id="KW-0808">Transferase</keyword>
<evidence type="ECO:0000256" key="5">
    <source>
        <dbReference type="RuleBase" id="RU363094"/>
    </source>
</evidence>
<evidence type="ECO:0000256" key="4">
    <source>
        <dbReference type="ARBA" id="ARBA00023315"/>
    </source>
</evidence>
<dbReference type="PANTHER" id="PTHR43420">
    <property type="entry name" value="ACETYLTRANSFERASE"/>
    <property type="match status" value="1"/>
</dbReference>
<sequence length="148" mass="17395">MSEPVIRSMTIHDLDEVMNIEHTCFSSPWDRSAFVNELVENPYAFYYVIENQDRIFGYCGLWIVLDQAQITNIAILPEFRGYKFGETLFSFALQKAREKEAKSLSLEVRISNAVAQRMYRKFGMKPVGIRKNYYQDNQEDAMVMWVKL</sequence>
<dbReference type="RefSeq" id="WP_132372612.1">
    <property type="nucleotide sequence ID" value="NZ_SMAN01000020.1"/>
</dbReference>
<dbReference type="EC" id="2.3.1.266" evidence="5"/>
<dbReference type="InterPro" id="IPR006464">
    <property type="entry name" value="AcTrfase_RimI/Ard1"/>
</dbReference>
<reference evidence="7 8" key="1">
    <citation type="submission" date="2019-03" db="EMBL/GenBank/DDBJ databases">
        <title>Genomic Encyclopedia of Type Strains, Phase IV (KMG-IV): sequencing the most valuable type-strain genomes for metagenomic binning, comparative biology and taxonomic classification.</title>
        <authorList>
            <person name="Goeker M."/>
        </authorList>
    </citation>
    <scope>NUCLEOTIDE SEQUENCE [LARGE SCALE GENOMIC DNA]</scope>
    <source>
        <strain evidence="7 8">DSM 25894</strain>
    </source>
</reference>
<dbReference type="OrthoDB" id="9794566at2"/>
<evidence type="ECO:0000313" key="7">
    <source>
        <dbReference type="EMBL" id="TCT18951.1"/>
    </source>
</evidence>
<dbReference type="Pfam" id="PF00583">
    <property type="entry name" value="Acetyltransf_1"/>
    <property type="match status" value="1"/>
</dbReference>
<comment type="caution">
    <text evidence="7">The sequence shown here is derived from an EMBL/GenBank/DDBJ whole genome shotgun (WGS) entry which is preliminary data.</text>
</comment>
<evidence type="ECO:0000313" key="8">
    <source>
        <dbReference type="Proteomes" id="UP000294650"/>
    </source>
</evidence>
<dbReference type="InterPro" id="IPR050680">
    <property type="entry name" value="YpeA/RimI_acetyltransf"/>
</dbReference>
<comment type="function">
    <text evidence="5">Acetylates the N-terminal alanine of ribosomal protein bS18.</text>
</comment>
<dbReference type="AlphaFoldDB" id="A0A4R3MUG1"/>
<evidence type="ECO:0000259" key="6">
    <source>
        <dbReference type="PROSITE" id="PS51186"/>
    </source>
</evidence>
<dbReference type="GO" id="GO:0005840">
    <property type="term" value="C:ribosome"/>
    <property type="evidence" value="ECO:0007669"/>
    <property type="project" value="UniProtKB-KW"/>
</dbReference>